<dbReference type="GO" id="GO:0005783">
    <property type="term" value="C:endoplasmic reticulum"/>
    <property type="evidence" value="ECO:0007669"/>
    <property type="project" value="TreeGrafter"/>
</dbReference>
<evidence type="ECO:0000313" key="6">
    <source>
        <dbReference type="EMBL" id="KAF9446978.1"/>
    </source>
</evidence>
<dbReference type="PANTHER" id="PTHR31794">
    <property type="entry name" value="AUXIN EFFLUX TRANSPORTER FAMILY PROTEIN (EUROFUNG)"/>
    <property type="match status" value="1"/>
</dbReference>
<gene>
    <name evidence="6" type="ORF">P691DRAFT_672431</name>
</gene>
<feature type="transmembrane region" description="Helical" evidence="5">
    <location>
        <begin position="333"/>
        <end position="354"/>
    </location>
</feature>
<dbReference type="OrthoDB" id="191139at2759"/>
<feature type="transmembrane region" description="Helical" evidence="5">
    <location>
        <begin position="366"/>
        <end position="389"/>
    </location>
</feature>
<reference evidence="6" key="1">
    <citation type="submission" date="2020-11" db="EMBL/GenBank/DDBJ databases">
        <authorList>
            <consortium name="DOE Joint Genome Institute"/>
            <person name="Ahrendt S."/>
            <person name="Riley R."/>
            <person name="Andreopoulos W."/>
            <person name="Labutti K."/>
            <person name="Pangilinan J."/>
            <person name="Ruiz-Duenas F.J."/>
            <person name="Barrasa J.M."/>
            <person name="Sanchez-Garcia M."/>
            <person name="Camarero S."/>
            <person name="Miyauchi S."/>
            <person name="Serrano A."/>
            <person name="Linde D."/>
            <person name="Babiker R."/>
            <person name="Drula E."/>
            <person name="Ayuso-Fernandez I."/>
            <person name="Pacheco R."/>
            <person name="Padilla G."/>
            <person name="Ferreira P."/>
            <person name="Barriuso J."/>
            <person name="Kellner H."/>
            <person name="Castanera R."/>
            <person name="Alfaro M."/>
            <person name="Ramirez L."/>
            <person name="Pisabarro A.G."/>
            <person name="Kuo A."/>
            <person name="Tritt A."/>
            <person name="Lipzen A."/>
            <person name="He G."/>
            <person name="Yan M."/>
            <person name="Ng V."/>
            <person name="Cullen D."/>
            <person name="Martin F."/>
            <person name="Rosso M.-N."/>
            <person name="Henrissat B."/>
            <person name="Hibbett D."/>
            <person name="Martinez A.T."/>
            <person name="Grigoriev I.V."/>
        </authorList>
    </citation>
    <scope>NUCLEOTIDE SEQUENCE</scope>
    <source>
        <strain evidence="6">MF-IS2</strain>
    </source>
</reference>
<dbReference type="GO" id="GO:0016020">
    <property type="term" value="C:membrane"/>
    <property type="evidence" value="ECO:0007669"/>
    <property type="project" value="UniProtKB-SubCell"/>
</dbReference>
<keyword evidence="3 5" id="KW-1133">Transmembrane helix</keyword>
<name>A0A9P6C357_9AGAR</name>
<comment type="caution">
    <text evidence="6">The sequence shown here is derived from an EMBL/GenBank/DDBJ whole genome shotgun (WGS) entry which is preliminary data.</text>
</comment>
<dbReference type="EMBL" id="MU151221">
    <property type="protein sequence ID" value="KAF9446978.1"/>
    <property type="molecule type" value="Genomic_DNA"/>
</dbReference>
<feature type="transmembrane region" description="Helical" evidence="5">
    <location>
        <begin position="72"/>
        <end position="94"/>
    </location>
</feature>
<evidence type="ECO:0000256" key="5">
    <source>
        <dbReference type="SAM" id="Phobius"/>
    </source>
</evidence>
<evidence type="ECO:0000256" key="1">
    <source>
        <dbReference type="ARBA" id="ARBA00004141"/>
    </source>
</evidence>
<evidence type="ECO:0000256" key="3">
    <source>
        <dbReference type="ARBA" id="ARBA00022989"/>
    </source>
</evidence>
<accession>A0A9P6C357</accession>
<dbReference type="Pfam" id="PF03547">
    <property type="entry name" value="Mem_trans"/>
    <property type="match status" value="1"/>
</dbReference>
<keyword evidence="7" id="KW-1185">Reference proteome</keyword>
<keyword evidence="2 5" id="KW-0812">Transmembrane</keyword>
<evidence type="ECO:0008006" key="8">
    <source>
        <dbReference type="Google" id="ProtNLM"/>
    </source>
</evidence>
<evidence type="ECO:0000313" key="7">
    <source>
        <dbReference type="Proteomes" id="UP000807342"/>
    </source>
</evidence>
<feature type="transmembrane region" description="Helical" evidence="5">
    <location>
        <begin position="215"/>
        <end position="239"/>
    </location>
</feature>
<dbReference type="AlphaFoldDB" id="A0A9P6C357"/>
<feature type="transmembrane region" description="Helical" evidence="5">
    <location>
        <begin position="46"/>
        <end position="66"/>
    </location>
</feature>
<evidence type="ECO:0000256" key="2">
    <source>
        <dbReference type="ARBA" id="ARBA00022692"/>
    </source>
</evidence>
<proteinExistence type="predicted"/>
<dbReference type="GO" id="GO:0055085">
    <property type="term" value="P:transmembrane transport"/>
    <property type="evidence" value="ECO:0007669"/>
    <property type="project" value="InterPro"/>
</dbReference>
<keyword evidence="4 5" id="KW-0472">Membrane</keyword>
<feature type="transmembrane region" description="Helical" evidence="5">
    <location>
        <begin position="298"/>
        <end position="321"/>
    </location>
</feature>
<protein>
    <recommendedName>
        <fullName evidence="8">Auxin efflux carrier</fullName>
    </recommendedName>
</protein>
<organism evidence="6 7">
    <name type="scientific">Macrolepiota fuliginosa MF-IS2</name>
    <dbReference type="NCBI Taxonomy" id="1400762"/>
    <lineage>
        <taxon>Eukaryota</taxon>
        <taxon>Fungi</taxon>
        <taxon>Dikarya</taxon>
        <taxon>Basidiomycota</taxon>
        <taxon>Agaricomycotina</taxon>
        <taxon>Agaricomycetes</taxon>
        <taxon>Agaricomycetidae</taxon>
        <taxon>Agaricales</taxon>
        <taxon>Agaricineae</taxon>
        <taxon>Agaricaceae</taxon>
        <taxon>Macrolepiota</taxon>
    </lineage>
</organism>
<evidence type="ECO:0000256" key="4">
    <source>
        <dbReference type="ARBA" id="ARBA00023136"/>
    </source>
</evidence>
<sequence>MVSALSVSAIGAFQGSLSVLLTISYGAIVAKLGIIRPTTVKDISTLCANVFLPALFIANIGKNISIGNVSGYAPIFLWSIIYTLVSMGMGKLAVRWWGLPSWTVAAVTFNNTTSLPLLLTKSFASTGILTPIAGGDPSGAVERATSYFLVNSLVAKTATFILGPHLFGNDCFDSSLSPVPLMISVEPSEASLLLPKVQPISSANSPPASFTARRVLLLFTPTTWGAIFALIIGLTPSLHRTFFAPPQEGGYLSAWVSESLRNVGDVFTVLQIFIVGANISQSFQMDATGESPNPPKKALIAIFAIRFVFWSLISLPLVYYLAAETNVLPKDPIIWWCLILIPIGPPAMILSTLLEVIGVGQRGKFMVARTLAFMYCITPIISLVVVGALKVCEIALEKKGRDVM</sequence>
<comment type="subcellular location">
    <subcellularLocation>
        <location evidence="1">Membrane</location>
        <topology evidence="1">Multi-pass membrane protein</topology>
    </subcellularLocation>
</comment>
<dbReference type="InterPro" id="IPR004776">
    <property type="entry name" value="Mem_transp_PIN-like"/>
</dbReference>
<dbReference type="PANTHER" id="PTHR31794:SF4">
    <property type="entry name" value="AUXIN EFFLUX TRANSPORTER FAMILY PROTEIN (EUROFUNG)"/>
    <property type="match status" value="1"/>
</dbReference>
<feature type="transmembrane region" description="Helical" evidence="5">
    <location>
        <begin position="12"/>
        <end position="34"/>
    </location>
</feature>
<dbReference type="Proteomes" id="UP000807342">
    <property type="component" value="Unassembled WGS sequence"/>
</dbReference>